<name>A0ABW1ABD4_9ACTN</name>
<feature type="transmembrane region" description="Helical" evidence="2">
    <location>
        <begin position="204"/>
        <end position="222"/>
    </location>
</feature>
<reference evidence="4" key="1">
    <citation type="journal article" date="2019" name="Int. J. Syst. Evol. Microbiol.">
        <title>The Global Catalogue of Microorganisms (GCM) 10K type strain sequencing project: providing services to taxonomists for standard genome sequencing and annotation.</title>
        <authorList>
            <consortium name="The Broad Institute Genomics Platform"/>
            <consortium name="The Broad Institute Genome Sequencing Center for Infectious Disease"/>
            <person name="Wu L."/>
            <person name="Ma J."/>
        </authorList>
    </citation>
    <scope>NUCLEOTIDE SEQUENCE [LARGE SCALE GENOMIC DNA]</scope>
    <source>
        <strain evidence="4">KCTC 42087</strain>
    </source>
</reference>
<keyword evidence="2" id="KW-1133">Transmembrane helix</keyword>
<organism evidence="3 4">
    <name type="scientific">Actinomadura rugatobispora</name>
    <dbReference type="NCBI Taxonomy" id="1994"/>
    <lineage>
        <taxon>Bacteria</taxon>
        <taxon>Bacillati</taxon>
        <taxon>Actinomycetota</taxon>
        <taxon>Actinomycetes</taxon>
        <taxon>Streptosporangiales</taxon>
        <taxon>Thermomonosporaceae</taxon>
        <taxon>Actinomadura</taxon>
    </lineage>
</organism>
<feature type="transmembrane region" description="Helical" evidence="2">
    <location>
        <begin position="93"/>
        <end position="115"/>
    </location>
</feature>
<sequence>MSTASMPEGGATSTARREGAAEPRARFGHLLSAEWTKLWSLRSTYGVLAAGALAVVGICANSARSNVHLIQANGTEEQRLAIDPAHAAFVPDAYLILMIIAGAVGAMAVSGEYAGGLIRTTFAAVPARRQVIAAKAAVVTAALLVFGAVVAASSFGLTQAFYAEVRIGLPFGAPGALRAVAASALLAPLCGLVGMALGALVRHVAGTVVAVVVVLAVLPRLFMGETYRWVKEIGNAMPVSAWSALVENPAARHVPARYPVGIAEAWTVYGAWALVAVIIAVAVVHRRDV</sequence>
<feature type="transmembrane region" description="Helical" evidence="2">
    <location>
        <begin position="176"/>
        <end position="197"/>
    </location>
</feature>
<dbReference type="RefSeq" id="WP_378287303.1">
    <property type="nucleotide sequence ID" value="NZ_JBHSON010000068.1"/>
</dbReference>
<evidence type="ECO:0000256" key="2">
    <source>
        <dbReference type="SAM" id="Phobius"/>
    </source>
</evidence>
<feature type="transmembrane region" description="Helical" evidence="2">
    <location>
        <begin position="266"/>
        <end position="284"/>
    </location>
</feature>
<accession>A0ABW1ABD4</accession>
<evidence type="ECO:0008006" key="5">
    <source>
        <dbReference type="Google" id="ProtNLM"/>
    </source>
</evidence>
<feature type="transmembrane region" description="Helical" evidence="2">
    <location>
        <begin position="45"/>
        <end position="63"/>
    </location>
</feature>
<dbReference type="Proteomes" id="UP001596074">
    <property type="component" value="Unassembled WGS sequence"/>
</dbReference>
<evidence type="ECO:0000256" key="1">
    <source>
        <dbReference type="SAM" id="MobiDB-lite"/>
    </source>
</evidence>
<evidence type="ECO:0000313" key="3">
    <source>
        <dbReference type="EMBL" id="MFC5751394.1"/>
    </source>
</evidence>
<evidence type="ECO:0000313" key="4">
    <source>
        <dbReference type="Proteomes" id="UP001596074"/>
    </source>
</evidence>
<proteinExistence type="predicted"/>
<gene>
    <name evidence="3" type="ORF">ACFPZN_37745</name>
</gene>
<protein>
    <recommendedName>
        <fullName evidence="5">ABC transporter permease</fullName>
    </recommendedName>
</protein>
<keyword evidence="4" id="KW-1185">Reference proteome</keyword>
<feature type="region of interest" description="Disordered" evidence="1">
    <location>
        <begin position="1"/>
        <end position="21"/>
    </location>
</feature>
<keyword evidence="2" id="KW-0812">Transmembrane</keyword>
<dbReference type="EMBL" id="JBHSON010000068">
    <property type="protein sequence ID" value="MFC5751394.1"/>
    <property type="molecule type" value="Genomic_DNA"/>
</dbReference>
<comment type="caution">
    <text evidence="3">The sequence shown here is derived from an EMBL/GenBank/DDBJ whole genome shotgun (WGS) entry which is preliminary data.</text>
</comment>
<keyword evidence="2" id="KW-0472">Membrane</keyword>
<feature type="transmembrane region" description="Helical" evidence="2">
    <location>
        <begin position="136"/>
        <end position="156"/>
    </location>
</feature>